<proteinExistence type="predicted"/>
<protein>
    <submittedName>
        <fullName evidence="4">Thioredoxin fold domain-containing protein</fullName>
    </submittedName>
</protein>
<evidence type="ECO:0000313" key="6">
    <source>
        <dbReference type="Proteomes" id="UP000539710"/>
    </source>
</evidence>
<dbReference type="InterPro" id="IPR036249">
    <property type="entry name" value="Thioredoxin-like_sf"/>
</dbReference>
<dbReference type="EMBL" id="JACEUX010000001">
    <property type="protein sequence ID" value="MBA5245765.1"/>
    <property type="molecule type" value="Genomic_DNA"/>
</dbReference>
<name>A0A7D7RL02_9FLAO</name>
<dbReference type="Proteomes" id="UP000539710">
    <property type="component" value="Unassembled WGS sequence"/>
</dbReference>
<feature type="chain" id="PRO_5044656401" evidence="1">
    <location>
        <begin position="19"/>
        <end position="390"/>
    </location>
</feature>
<dbReference type="Pfam" id="PF13098">
    <property type="entry name" value="Thioredoxin_2"/>
    <property type="match status" value="1"/>
</dbReference>
<gene>
    <name evidence="4" type="ORF">H1R16_02125</name>
    <name evidence="3" type="ORF">H2507_01145</name>
</gene>
<evidence type="ECO:0000259" key="2">
    <source>
        <dbReference type="PROSITE" id="PS51352"/>
    </source>
</evidence>
<evidence type="ECO:0000313" key="5">
    <source>
        <dbReference type="Proteomes" id="UP000515349"/>
    </source>
</evidence>
<dbReference type="EMBL" id="CP059472">
    <property type="protein sequence ID" value="QMS98832.1"/>
    <property type="molecule type" value="Genomic_DNA"/>
</dbReference>
<feature type="domain" description="Thioredoxin" evidence="2">
    <location>
        <begin position="5"/>
        <end position="138"/>
    </location>
</feature>
<dbReference type="AlphaFoldDB" id="A0A7D7RL02"/>
<dbReference type="GO" id="GO:0005737">
    <property type="term" value="C:cytoplasm"/>
    <property type="evidence" value="ECO:0007669"/>
    <property type="project" value="TreeGrafter"/>
</dbReference>
<dbReference type="KEGG" id="cbau:H1R16_02125"/>
<dbReference type="SUPFAM" id="SSF52833">
    <property type="entry name" value="Thioredoxin-like"/>
    <property type="match status" value="1"/>
</dbReference>
<evidence type="ECO:0000256" key="1">
    <source>
        <dbReference type="SAM" id="SignalP"/>
    </source>
</evidence>
<dbReference type="InterPro" id="IPR012336">
    <property type="entry name" value="Thioredoxin-like_fold"/>
</dbReference>
<keyword evidence="1" id="KW-0732">Signal</keyword>
<reference evidence="3" key="3">
    <citation type="submission" date="2020-07" db="EMBL/GenBank/DDBJ databases">
        <authorList>
            <person name="Yang C."/>
        </authorList>
    </citation>
    <scope>NUCLEOTIDE SEQUENCE</scope>
    <source>
        <strain evidence="3">Cx-624</strain>
    </source>
</reference>
<accession>A0A7D7RL02</accession>
<dbReference type="PANTHER" id="PTHR45663">
    <property type="entry name" value="GEO12009P1"/>
    <property type="match status" value="1"/>
</dbReference>
<evidence type="ECO:0000313" key="3">
    <source>
        <dbReference type="EMBL" id="MBA5245765.1"/>
    </source>
</evidence>
<evidence type="ECO:0000313" key="4">
    <source>
        <dbReference type="EMBL" id="QMS98832.1"/>
    </source>
</evidence>
<reference evidence="4 5" key="1">
    <citation type="submission" date="2020-07" db="EMBL/GenBank/DDBJ databases">
        <title>Chryseobacterium sp.cx-624.</title>
        <authorList>
            <person name="Yang C."/>
        </authorList>
    </citation>
    <scope>NUCLEOTIDE SEQUENCE [LARGE SCALE GENOMIC DNA]</scope>
    <source>
        <strain evidence="5">cx-624</strain>
        <strain evidence="4">Cx-624</strain>
    </source>
</reference>
<keyword evidence="6" id="KW-1185">Reference proteome</keyword>
<dbReference type="Proteomes" id="UP000515349">
    <property type="component" value="Chromosome"/>
</dbReference>
<dbReference type="PANTHER" id="PTHR45663:SF11">
    <property type="entry name" value="GEO12009P1"/>
    <property type="match status" value="1"/>
</dbReference>
<dbReference type="InterPro" id="IPR013766">
    <property type="entry name" value="Thioredoxin_domain"/>
</dbReference>
<dbReference type="RefSeq" id="WP_181885884.1">
    <property type="nucleotide sequence ID" value="NZ_CP059472.1"/>
</dbReference>
<dbReference type="Gene3D" id="3.40.30.10">
    <property type="entry name" value="Glutaredoxin"/>
    <property type="match status" value="1"/>
</dbReference>
<sequence length="390" mass="44537">MKNIFAAFALLMSIIVVAQDGIQFQKNNFGEMLEKAKKENKLIFIDAMAVWCGPCKLMDKNVFSLKPVADFYNANFINGKFDMEKGEGLELAARYGVRSYPTYLFINGDGQLVSRNMGYMPESTFLELGKEAYAAVKNMGSMKSRFEKGEKDPDFLISIIKLHAESDYDFAKQASERYFKNKKTSEFTKEEVGYLLFAIKSVDDANYSIFKKNEKALTQHFPAQTFEQFDNQLKIQKLWDTSVNLKAKTVNDTQFLSQAEVMIGKEEAEKVLNRRKLDFYEQTENFPAYQAAALAYFKLNEKADPTEQLKAAWIFSEKATDQNALRTAQQWAERSVQMRETPENSYILAKLYQKSGKNAEARMYAEAAVRLAKQRGVDSSAAEKLLTELN</sequence>
<reference evidence="6" key="2">
    <citation type="submission" date="2020-07" db="EMBL/GenBank/DDBJ databases">
        <title>Flavobacterium sp. xlx-214.</title>
        <authorList>
            <person name="Yang C."/>
        </authorList>
    </citation>
    <scope>NUCLEOTIDE SEQUENCE [LARGE SCALE GENOMIC DNA]</scope>
    <source>
        <strain evidence="6">CX-624</strain>
    </source>
</reference>
<dbReference type="GO" id="GO:0015035">
    <property type="term" value="F:protein-disulfide reductase activity"/>
    <property type="evidence" value="ECO:0007669"/>
    <property type="project" value="TreeGrafter"/>
</dbReference>
<dbReference type="PROSITE" id="PS51352">
    <property type="entry name" value="THIOREDOXIN_2"/>
    <property type="match status" value="1"/>
</dbReference>
<feature type="signal peptide" evidence="1">
    <location>
        <begin position="1"/>
        <end position="18"/>
    </location>
</feature>
<organism evidence="4 5">
    <name type="scientific">Marnyiella aurantia</name>
    <dbReference type="NCBI Taxonomy" id="2758037"/>
    <lineage>
        <taxon>Bacteria</taxon>
        <taxon>Pseudomonadati</taxon>
        <taxon>Bacteroidota</taxon>
        <taxon>Flavobacteriia</taxon>
        <taxon>Flavobacteriales</taxon>
        <taxon>Weeksellaceae</taxon>
        <taxon>Marnyiella</taxon>
    </lineage>
</organism>